<dbReference type="AlphaFoldDB" id="A0A7S2GZE0"/>
<name>A0A7S2GZE0_9EUKA</name>
<reference evidence="1" key="1">
    <citation type="submission" date="2021-01" db="EMBL/GenBank/DDBJ databases">
        <authorList>
            <person name="Corre E."/>
            <person name="Pelletier E."/>
            <person name="Niang G."/>
            <person name="Scheremetjew M."/>
            <person name="Finn R."/>
            <person name="Kale V."/>
            <person name="Holt S."/>
            <person name="Cochrane G."/>
            <person name="Meng A."/>
            <person name="Brown T."/>
            <person name="Cohen L."/>
        </authorList>
    </citation>
    <scope>NUCLEOTIDE SEQUENCE</scope>
    <source>
        <strain evidence="1">UTEX LB 985</strain>
    </source>
</reference>
<sequence length="257" mass="29116">MWCTELPARRAIHWLLVDTHHHSEAMAFFRPKLYATLVLAVWSRAQIVNHQGQPWGDTPDLKPELLAVEPPTSIQGASVADWMVATAMIAEIKDQSFFRDLLGHDDYLGQDAHGPGGKTVDHARGLTYAWDVSKFMRELLGCHETDRQMAYWVPRPSVTDRMVELTQSGALARGETVLLCLISNSMWKRAEYDADVANADGWSVPEHWVRVRSVEPQGGELLCIKVFSFGEVEERHISRTGWQRLYFEAIFGSLTPE</sequence>
<organism evidence="1">
    <name type="scientific">Haptolina brevifila</name>
    <dbReference type="NCBI Taxonomy" id="156173"/>
    <lineage>
        <taxon>Eukaryota</taxon>
        <taxon>Haptista</taxon>
        <taxon>Haptophyta</taxon>
        <taxon>Prymnesiophyceae</taxon>
        <taxon>Prymnesiales</taxon>
        <taxon>Prymnesiaceae</taxon>
        <taxon>Haptolina</taxon>
    </lineage>
</organism>
<dbReference type="EMBL" id="HBGU01043793">
    <property type="protein sequence ID" value="CAD9476019.1"/>
    <property type="molecule type" value="Transcribed_RNA"/>
</dbReference>
<proteinExistence type="predicted"/>
<gene>
    <name evidence="1" type="ORF">CBRE1094_LOCUS23867</name>
</gene>
<accession>A0A7S2GZE0</accession>
<protein>
    <submittedName>
        <fullName evidence="1">Uncharacterized protein</fullName>
    </submittedName>
</protein>
<evidence type="ECO:0000313" key="1">
    <source>
        <dbReference type="EMBL" id="CAD9476019.1"/>
    </source>
</evidence>